<comment type="caution">
    <text evidence="5">The sequence shown here is derived from an EMBL/GenBank/DDBJ whole genome shotgun (WGS) entry which is preliminary data.</text>
</comment>
<dbReference type="GO" id="GO:0046872">
    <property type="term" value="F:metal ion binding"/>
    <property type="evidence" value="ECO:0007669"/>
    <property type="project" value="UniProtKB-KW"/>
</dbReference>
<protein>
    <submittedName>
        <fullName evidence="5">Hydroxymethylglutaryl-CoA lyase</fullName>
    </submittedName>
</protein>
<dbReference type="GO" id="GO:0004419">
    <property type="term" value="F:hydroxymethylglutaryl-CoA lyase activity"/>
    <property type="evidence" value="ECO:0007669"/>
    <property type="project" value="TreeGrafter"/>
</dbReference>
<dbReference type="InterPro" id="IPR013785">
    <property type="entry name" value="Aldolase_TIM"/>
</dbReference>
<reference evidence="5" key="1">
    <citation type="submission" date="2013-08" db="EMBL/GenBank/DDBJ databases">
        <authorList>
            <person name="Mendez C."/>
            <person name="Richter M."/>
            <person name="Ferrer M."/>
            <person name="Sanchez J."/>
        </authorList>
    </citation>
    <scope>NUCLEOTIDE SEQUENCE</scope>
</reference>
<dbReference type="PROSITE" id="PS50991">
    <property type="entry name" value="PYR_CT"/>
    <property type="match status" value="1"/>
</dbReference>
<dbReference type="SUPFAM" id="SSF51569">
    <property type="entry name" value="Aldolase"/>
    <property type="match status" value="1"/>
</dbReference>
<evidence type="ECO:0000256" key="2">
    <source>
        <dbReference type="ARBA" id="ARBA00022723"/>
    </source>
</evidence>
<evidence type="ECO:0000313" key="5">
    <source>
        <dbReference type="EMBL" id="EQD65545.1"/>
    </source>
</evidence>
<dbReference type="CDD" id="cd07938">
    <property type="entry name" value="DRE_TIM_HMGL"/>
    <property type="match status" value="1"/>
</dbReference>
<feature type="domain" description="Pyruvate carboxyltransferase" evidence="4">
    <location>
        <begin position="9"/>
        <end position="276"/>
    </location>
</feature>
<evidence type="ECO:0000259" key="4">
    <source>
        <dbReference type="PROSITE" id="PS50991"/>
    </source>
</evidence>
<comment type="similarity">
    <text evidence="1">Belongs to the HMG-CoA lyase family.</text>
</comment>
<dbReference type="InterPro" id="IPR000891">
    <property type="entry name" value="PYR_CT"/>
</dbReference>
<keyword evidence="3 5" id="KW-0456">Lyase</keyword>
<name>T1CFA6_9ZZZZ</name>
<keyword evidence="2" id="KW-0479">Metal-binding</keyword>
<organism evidence="5">
    <name type="scientific">mine drainage metagenome</name>
    <dbReference type="NCBI Taxonomy" id="410659"/>
    <lineage>
        <taxon>unclassified sequences</taxon>
        <taxon>metagenomes</taxon>
        <taxon>ecological metagenomes</taxon>
    </lineage>
</organism>
<dbReference type="AlphaFoldDB" id="T1CFA6"/>
<dbReference type="FunFam" id="3.20.20.70:FF:000201">
    <property type="entry name" value="Hydroxymethylglutaryl-CoA lyase"/>
    <property type="match status" value="1"/>
</dbReference>
<accession>T1CFA6</accession>
<dbReference type="Pfam" id="PF00682">
    <property type="entry name" value="HMGL-like"/>
    <property type="match status" value="1"/>
</dbReference>
<dbReference type="GO" id="GO:0006552">
    <property type="term" value="P:L-leucine catabolic process"/>
    <property type="evidence" value="ECO:0007669"/>
    <property type="project" value="TreeGrafter"/>
</dbReference>
<dbReference type="PANTHER" id="PTHR42738">
    <property type="entry name" value="HYDROXYMETHYLGLUTARYL-COA LYASE"/>
    <property type="match status" value="1"/>
</dbReference>
<dbReference type="NCBIfam" id="NF004283">
    <property type="entry name" value="PRK05692.1"/>
    <property type="match status" value="1"/>
</dbReference>
<evidence type="ECO:0000256" key="3">
    <source>
        <dbReference type="ARBA" id="ARBA00023239"/>
    </source>
</evidence>
<dbReference type="InterPro" id="IPR043594">
    <property type="entry name" value="HMGL"/>
</dbReference>
<dbReference type="PANTHER" id="PTHR42738:SF7">
    <property type="entry name" value="HYDROXYMETHYLGLUTARYL-COA LYASE"/>
    <property type="match status" value="1"/>
</dbReference>
<gene>
    <name evidence="5" type="ORF">B1B_06295</name>
</gene>
<proteinExistence type="inferred from homology"/>
<evidence type="ECO:0000256" key="1">
    <source>
        <dbReference type="ARBA" id="ARBA00009405"/>
    </source>
</evidence>
<dbReference type="GO" id="GO:0046951">
    <property type="term" value="P:ketone body biosynthetic process"/>
    <property type="evidence" value="ECO:0007669"/>
    <property type="project" value="TreeGrafter"/>
</dbReference>
<reference evidence="5" key="2">
    <citation type="journal article" date="2014" name="ISME J.">
        <title>Microbial stratification in low pH oxic and suboxic macroscopic growths along an acid mine drainage.</title>
        <authorList>
            <person name="Mendez-Garcia C."/>
            <person name="Mesa V."/>
            <person name="Sprenger R.R."/>
            <person name="Richter M."/>
            <person name="Diez M.S."/>
            <person name="Solano J."/>
            <person name="Bargiela R."/>
            <person name="Golyshina O.V."/>
            <person name="Manteca A."/>
            <person name="Ramos J.L."/>
            <person name="Gallego J.R."/>
            <person name="Llorente I."/>
            <person name="Martins Dos Santos V.A."/>
            <person name="Jensen O.N."/>
            <person name="Pelaez A.I."/>
            <person name="Sanchez J."/>
            <person name="Ferrer M."/>
        </authorList>
    </citation>
    <scope>NUCLEOTIDE SEQUENCE</scope>
</reference>
<dbReference type="Gene3D" id="3.20.20.70">
    <property type="entry name" value="Aldolase class I"/>
    <property type="match status" value="1"/>
</dbReference>
<dbReference type="EMBL" id="AUZY01004003">
    <property type="protein sequence ID" value="EQD65545.1"/>
    <property type="molecule type" value="Genomic_DNA"/>
</dbReference>
<sequence>MKTEAGTTISIVEVAPRDGLQNERHIIPTEVKIDWINALSRTGLRRIEVTSFVRSDRVPQLADAETVMARIDRNPDVAYGALVPNLQGLERALVHRPDAIALFTAVSETFNQRNIGTGIEESFARFIPVIAGAKQAGLPIRGYLSTVIGCPYEGVIDHGKVAAMAERFMMLGVDEVSLGDTIGVGTPAQVQRLLDQVTQRVPVSRIAVHFHDTYGQALANVLTALERGVRVIDSSVNGLGGCPFAPCASGNVATEEVVYLLEGLGCPTGVDLLALLSAGELVSRNLGRPPVSRLARVPQDSIWLSPGKIWNPER</sequence>